<feature type="transmembrane region" description="Helical" evidence="1">
    <location>
        <begin position="67"/>
        <end position="89"/>
    </location>
</feature>
<reference evidence="3 4" key="1">
    <citation type="submission" date="2022-01" db="EMBL/GenBank/DDBJ databases">
        <authorList>
            <person name="Xiong W."/>
            <person name="Schranz E."/>
        </authorList>
    </citation>
    <scope>NUCLEOTIDE SEQUENCE [LARGE SCALE GENOMIC DNA]</scope>
</reference>
<proteinExistence type="predicted"/>
<feature type="transmembrane region" description="Helical" evidence="1">
    <location>
        <begin position="178"/>
        <end position="197"/>
    </location>
</feature>
<accession>A0AAU9N3W7</accession>
<dbReference type="InterPro" id="IPR016137">
    <property type="entry name" value="RGS"/>
</dbReference>
<dbReference type="Pfam" id="PF00615">
    <property type="entry name" value="RGS"/>
    <property type="match status" value="1"/>
</dbReference>
<dbReference type="EMBL" id="CAKMRJ010003334">
    <property type="protein sequence ID" value="CAH1433870.1"/>
    <property type="molecule type" value="Genomic_DNA"/>
</dbReference>
<evidence type="ECO:0000313" key="3">
    <source>
        <dbReference type="EMBL" id="CAH1433870.1"/>
    </source>
</evidence>
<evidence type="ECO:0000259" key="2">
    <source>
        <dbReference type="PROSITE" id="PS50132"/>
    </source>
</evidence>
<dbReference type="PROSITE" id="PS50132">
    <property type="entry name" value="RGS"/>
    <property type="match status" value="1"/>
</dbReference>
<dbReference type="InterPro" id="IPR036305">
    <property type="entry name" value="RGS_sf"/>
</dbReference>
<keyword evidence="1" id="KW-1133">Transmembrane helix</keyword>
<sequence length="514" mass="58987">MLNLFWSMVKLGNGLKLNFQAIYELNSQFSNNNSASPIKSRRRYPFAAVCLCKMTSCDVIGGCPSDYVALSVSIISFVSLFLRSTLPFIIHKVPRPKGSSFWLPTIQIIASFNLLMSLAMALNIVRFHRTHWWQSCYLWGVWIHVPLGFGLLLSCRLIQVTHLYSVFVKRRLFPIRSYISLPLALLPWICWAVLLQIKQPLSNHCHMGIQWAIPHICLPVLYIAALVAITAAIHHIEFKFDELKDLWRAILVTVFSISVWVVAYVLNETHEEIMWLQVTTRCVLLVVASILVVAFFSISFSQPLVSVMSLNKKDSFGLKSMGQALGIPDSGLLSQNDPTLDVDPNQPLDKLLLNKRFRLSFMEFADSCLAGESLHFYDEVQQLEKIPVNDPVKRIYMARHIIEKYINTGANMEVNISHRTRQEILTTLDIAHPDLFKNALNELLQLINMNLAKDYWSSMFFLKFKEEAAMRNVDHELEQVNGWDFSPRLSSVHCPDDPFYQDHMSRDPTTTHYH</sequence>
<feature type="transmembrane region" description="Helical" evidence="1">
    <location>
        <begin position="246"/>
        <end position="266"/>
    </location>
</feature>
<dbReference type="InterPro" id="IPR044926">
    <property type="entry name" value="RGS_subdomain_2"/>
</dbReference>
<keyword evidence="4" id="KW-1185">Reference proteome</keyword>
<comment type="caution">
    <text evidence="3">The sequence shown here is derived from an EMBL/GenBank/DDBJ whole genome shotgun (WGS) entry which is preliminary data.</text>
</comment>
<feature type="transmembrane region" description="Helical" evidence="1">
    <location>
        <begin position="278"/>
        <end position="300"/>
    </location>
</feature>
<keyword evidence="1" id="KW-0812">Transmembrane</keyword>
<dbReference type="PANTHER" id="PTHR10845:SF192">
    <property type="entry name" value="DOUBLE HIT, ISOFORM B"/>
    <property type="match status" value="1"/>
</dbReference>
<name>A0AAU9N3W7_9ASTR</name>
<keyword evidence="1" id="KW-0472">Membrane</keyword>
<dbReference type="PANTHER" id="PTHR10845">
    <property type="entry name" value="REGULATOR OF G PROTEIN SIGNALING"/>
    <property type="match status" value="1"/>
</dbReference>
<feature type="transmembrane region" description="Helical" evidence="1">
    <location>
        <begin position="209"/>
        <end position="234"/>
    </location>
</feature>
<feature type="transmembrane region" description="Helical" evidence="1">
    <location>
        <begin position="137"/>
        <end position="158"/>
    </location>
</feature>
<dbReference type="AlphaFoldDB" id="A0AAU9N3W7"/>
<feature type="transmembrane region" description="Helical" evidence="1">
    <location>
        <begin position="101"/>
        <end position="125"/>
    </location>
</feature>
<dbReference type="SMART" id="SM00315">
    <property type="entry name" value="RGS"/>
    <property type="match status" value="1"/>
</dbReference>
<feature type="domain" description="RGS" evidence="2">
    <location>
        <begin position="347"/>
        <end position="465"/>
    </location>
</feature>
<gene>
    <name evidence="3" type="ORF">LVIROSA_LOCUS20433</name>
</gene>
<protein>
    <recommendedName>
        <fullName evidence="2">RGS domain-containing protein</fullName>
    </recommendedName>
</protein>
<organism evidence="3 4">
    <name type="scientific">Lactuca virosa</name>
    <dbReference type="NCBI Taxonomy" id="75947"/>
    <lineage>
        <taxon>Eukaryota</taxon>
        <taxon>Viridiplantae</taxon>
        <taxon>Streptophyta</taxon>
        <taxon>Embryophyta</taxon>
        <taxon>Tracheophyta</taxon>
        <taxon>Spermatophyta</taxon>
        <taxon>Magnoliopsida</taxon>
        <taxon>eudicotyledons</taxon>
        <taxon>Gunneridae</taxon>
        <taxon>Pentapetalae</taxon>
        <taxon>asterids</taxon>
        <taxon>campanulids</taxon>
        <taxon>Asterales</taxon>
        <taxon>Asteraceae</taxon>
        <taxon>Cichorioideae</taxon>
        <taxon>Cichorieae</taxon>
        <taxon>Lactucinae</taxon>
        <taxon>Lactuca</taxon>
    </lineage>
</organism>
<dbReference type="Gene3D" id="1.10.167.10">
    <property type="entry name" value="Regulator of G-protein Signalling 4, domain 2"/>
    <property type="match status" value="1"/>
</dbReference>
<evidence type="ECO:0000256" key="1">
    <source>
        <dbReference type="SAM" id="Phobius"/>
    </source>
</evidence>
<evidence type="ECO:0000313" key="4">
    <source>
        <dbReference type="Proteomes" id="UP001157418"/>
    </source>
</evidence>
<dbReference type="SUPFAM" id="SSF48097">
    <property type="entry name" value="Regulator of G-protein signaling, RGS"/>
    <property type="match status" value="1"/>
</dbReference>
<dbReference type="Proteomes" id="UP001157418">
    <property type="component" value="Unassembled WGS sequence"/>
</dbReference>